<sequence length="195" mass="21463">MKAPLIQIKNLHISVSTFMPEQLTTGVSFLEPVTVAPATPARDALTPPAIGEYWAGQGGIYGGIRLYPEGLCHVIFAATDVGKHAWSKTGFDLVTSRTDGRANSAALIADESQSPAAEVAANYTADGHQDFYLPSIGELNHAWQFIPESFEKGWYISSTQFSAYSAYYMDFSDGHQYDGNKSYERSVRPARRFLR</sequence>
<accession>A0A7Y1QPM8</accession>
<protein>
    <submittedName>
        <fullName evidence="1">DUF1566 domain-containing protein</fullName>
    </submittedName>
</protein>
<evidence type="ECO:0000313" key="1">
    <source>
        <dbReference type="EMBL" id="NNA99315.1"/>
    </source>
</evidence>
<dbReference type="EMBL" id="JAAQYP010000092">
    <property type="protein sequence ID" value="NNA99315.1"/>
    <property type="molecule type" value="Genomic_DNA"/>
</dbReference>
<organism evidence="1 2">
    <name type="scientific">Pseudomonas gessardii</name>
    <dbReference type="NCBI Taxonomy" id="78544"/>
    <lineage>
        <taxon>Bacteria</taxon>
        <taxon>Pseudomonadati</taxon>
        <taxon>Pseudomonadota</taxon>
        <taxon>Gammaproteobacteria</taxon>
        <taxon>Pseudomonadales</taxon>
        <taxon>Pseudomonadaceae</taxon>
        <taxon>Pseudomonas</taxon>
    </lineage>
</organism>
<evidence type="ECO:0000313" key="2">
    <source>
        <dbReference type="Proteomes" id="UP000542111"/>
    </source>
</evidence>
<comment type="caution">
    <text evidence="1">The sequence shown here is derived from an EMBL/GenBank/DDBJ whole genome shotgun (WGS) entry which is preliminary data.</text>
</comment>
<dbReference type="AlphaFoldDB" id="A0A7Y1QPM8"/>
<gene>
    <name evidence="1" type="ORF">HBO33_29690</name>
</gene>
<name>A0A7Y1QPM8_9PSED</name>
<reference evidence="1 2" key="1">
    <citation type="journal article" date="2020" name="Front. Microbiol.">
        <title>Genetic Organization of the aprX-lipA2 Operon Affects the Proteolytic Potential of Pseudomonas Species in Milk.</title>
        <authorList>
            <person name="Maier C."/>
            <person name="Huptas C."/>
            <person name="von Neubeck M."/>
            <person name="Scherer S."/>
            <person name="Wenning M."/>
            <person name="Lucking G."/>
        </authorList>
    </citation>
    <scope>NUCLEOTIDE SEQUENCE [LARGE SCALE GENOMIC DNA]</scope>
    <source>
        <strain evidence="1 2">G4779</strain>
    </source>
</reference>
<proteinExistence type="predicted"/>
<dbReference type="Proteomes" id="UP000542111">
    <property type="component" value="Unassembled WGS sequence"/>
</dbReference>
<dbReference type="RefSeq" id="WP_169899409.1">
    <property type="nucleotide sequence ID" value="NZ_JAAQYP010000092.1"/>
</dbReference>